<feature type="transmembrane region" description="Helical" evidence="11">
    <location>
        <begin position="12"/>
        <end position="31"/>
    </location>
</feature>
<keyword evidence="9" id="KW-0902">Two-component regulatory system</keyword>
<comment type="catalytic activity">
    <reaction evidence="1">
        <text>ATP + protein L-histidine = ADP + protein N-phospho-L-histidine.</text>
        <dbReference type="EC" id="2.7.13.3"/>
    </reaction>
</comment>
<dbReference type="FunFam" id="3.30.565.10:FF:000006">
    <property type="entry name" value="Sensor histidine kinase WalK"/>
    <property type="match status" value="1"/>
</dbReference>
<keyword evidence="8 11" id="KW-1133">Transmembrane helix</keyword>
<evidence type="ECO:0000256" key="10">
    <source>
        <dbReference type="ARBA" id="ARBA00023136"/>
    </source>
</evidence>
<evidence type="ECO:0000256" key="4">
    <source>
        <dbReference type="ARBA" id="ARBA00022553"/>
    </source>
</evidence>
<dbReference type="STRING" id="426128.SAMN05660297_00676"/>
<feature type="transmembrane region" description="Helical" evidence="11">
    <location>
        <begin position="169"/>
        <end position="187"/>
    </location>
</feature>
<keyword evidence="6 11" id="KW-0812">Transmembrane</keyword>
<dbReference type="InterPro" id="IPR036890">
    <property type="entry name" value="HATPase_C_sf"/>
</dbReference>
<sequence>MDMFSSIRQKLAGIYIMLIILPLLVINYLSVENMRQSVLREIEVNALKTANILSNVSRGHINNHLELKKSIQQYMPTVEGRILVLNQQGRVILDSFHLLEGTVIENQEIRYAFEKQERFGYYQTDKYILQAAVPILQTTEAGRTVLGAVLISVSVDEAFAAISDFRQQLMMISIAAAILGVVVAIFASQRMTEPIVALSEKAKRIGAGHLGEEVEIKSKDEIGRLAENFNHMSRELYRIDKGRTEFIGNVSHELKTPLASIKALIDSLLYGEDDIEVYREYLRDMDGEIDRLSDLVHSLLSLTKIEEQGIKTDVHSIKSILEDAVKILNPLAEKYEVEISVDLQSPPNIICDSNRIKEVFINLIDNALKYRDTEKEKRTLVVTGKREKNHYVIKLRDNGIGIKEKEIKSIFEKFYRADASRSRDTGGAGIGLSIVSRILQLHQWDIAAESKENQGTVITIYIPNNSFRLSS</sequence>
<dbReference type="InterPro" id="IPR003661">
    <property type="entry name" value="HisK_dim/P_dom"/>
</dbReference>
<dbReference type="InterPro" id="IPR003594">
    <property type="entry name" value="HATPase_dom"/>
</dbReference>
<dbReference type="Pfam" id="PF02518">
    <property type="entry name" value="HATPase_c"/>
    <property type="match status" value="1"/>
</dbReference>
<dbReference type="Gene3D" id="1.10.287.130">
    <property type="match status" value="1"/>
</dbReference>
<evidence type="ECO:0000256" key="9">
    <source>
        <dbReference type="ARBA" id="ARBA00023012"/>
    </source>
</evidence>
<protein>
    <recommendedName>
        <fullName evidence="3">histidine kinase</fullName>
        <ecNumber evidence="3">2.7.13.3</ecNumber>
    </recommendedName>
</protein>
<reference evidence="14 15" key="1">
    <citation type="submission" date="2016-10" db="EMBL/GenBank/DDBJ databases">
        <authorList>
            <person name="de Groot N.N."/>
        </authorList>
    </citation>
    <scope>NUCLEOTIDE SEQUENCE [LARGE SCALE GENOMIC DNA]</scope>
    <source>
        <strain evidence="14 15">DSM 18979</strain>
    </source>
</reference>
<evidence type="ECO:0000313" key="14">
    <source>
        <dbReference type="EMBL" id="SES83915.1"/>
    </source>
</evidence>
<evidence type="ECO:0000256" key="6">
    <source>
        <dbReference type="ARBA" id="ARBA00022692"/>
    </source>
</evidence>
<keyword evidence="10 11" id="KW-0472">Membrane</keyword>
<evidence type="ECO:0000256" key="3">
    <source>
        <dbReference type="ARBA" id="ARBA00012438"/>
    </source>
</evidence>
<organism evidence="14 15">
    <name type="scientific">Natronincola peptidivorans</name>
    <dbReference type="NCBI Taxonomy" id="426128"/>
    <lineage>
        <taxon>Bacteria</taxon>
        <taxon>Bacillati</taxon>
        <taxon>Bacillota</taxon>
        <taxon>Clostridia</taxon>
        <taxon>Peptostreptococcales</taxon>
        <taxon>Natronincolaceae</taxon>
        <taxon>Natronincola</taxon>
    </lineage>
</organism>
<dbReference type="PRINTS" id="PR00344">
    <property type="entry name" value="BCTRLSENSOR"/>
</dbReference>
<gene>
    <name evidence="14" type="ORF">SAMN05660297_00676</name>
</gene>
<evidence type="ECO:0000256" key="11">
    <source>
        <dbReference type="SAM" id="Phobius"/>
    </source>
</evidence>
<dbReference type="InterPro" id="IPR050428">
    <property type="entry name" value="TCS_sensor_his_kinase"/>
</dbReference>
<dbReference type="Gene3D" id="6.10.340.10">
    <property type="match status" value="1"/>
</dbReference>
<dbReference type="GO" id="GO:0005886">
    <property type="term" value="C:plasma membrane"/>
    <property type="evidence" value="ECO:0007669"/>
    <property type="project" value="TreeGrafter"/>
</dbReference>
<dbReference type="PROSITE" id="PS50109">
    <property type="entry name" value="HIS_KIN"/>
    <property type="match status" value="1"/>
</dbReference>
<dbReference type="Pfam" id="PF00672">
    <property type="entry name" value="HAMP"/>
    <property type="match status" value="1"/>
</dbReference>
<keyword evidence="4" id="KW-0597">Phosphoprotein</keyword>
<dbReference type="Pfam" id="PF00512">
    <property type="entry name" value="HisKA"/>
    <property type="match status" value="1"/>
</dbReference>
<evidence type="ECO:0000256" key="7">
    <source>
        <dbReference type="ARBA" id="ARBA00022777"/>
    </source>
</evidence>
<dbReference type="CDD" id="cd00082">
    <property type="entry name" value="HisKA"/>
    <property type="match status" value="1"/>
</dbReference>
<keyword evidence="7 14" id="KW-0418">Kinase</keyword>
<evidence type="ECO:0000256" key="5">
    <source>
        <dbReference type="ARBA" id="ARBA00022679"/>
    </source>
</evidence>
<dbReference type="InterPro" id="IPR003660">
    <property type="entry name" value="HAMP_dom"/>
</dbReference>
<comment type="subcellular location">
    <subcellularLocation>
        <location evidence="2">Membrane</location>
    </subcellularLocation>
</comment>
<dbReference type="Gene3D" id="3.30.565.10">
    <property type="entry name" value="Histidine kinase-like ATPase, C-terminal domain"/>
    <property type="match status" value="1"/>
</dbReference>
<dbReference type="SUPFAM" id="SSF158472">
    <property type="entry name" value="HAMP domain-like"/>
    <property type="match status" value="1"/>
</dbReference>
<dbReference type="SUPFAM" id="SSF47384">
    <property type="entry name" value="Homodimeric domain of signal transducing histidine kinase"/>
    <property type="match status" value="1"/>
</dbReference>
<dbReference type="SMART" id="SM00304">
    <property type="entry name" value="HAMP"/>
    <property type="match status" value="1"/>
</dbReference>
<proteinExistence type="predicted"/>
<dbReference type="Proteomes" id="UP000199568">
    <property type="component" value="Unassembled WGS sequence"/>
</dbReference>
<dbReference type="SMART" id="SM00388">
    <property type="entry name" value="HisKA"/>
    <property type="match status" value="1"/>
</dbReference>
<keyword evidence="15" id="KW-1185">Reference proteome</keyword>
<dbReference type="SUPFAM" id="SSF55874">
    <property type="entry name" value="ATPase domain of HSP90 chaperone/DNA topoisomerase II/histidine kinase"/>
    <property type="match status" value="1"/>
</dbReference>
<dbReference type="PROSITE" id="PS50885">
    <property type="entry name" value="HAMP"/>
    <property type="match status" value="1"/>
</dbReference>
<dbReference type="CDD" id="cd06225">
    <property type="entry name" value="HAMP"/>
    <property type="match status" value="1"/>
</dbReference>
<evidence type="ECO:0000256" key="2">
    <source>
        <dbReference type="ARBA" id="ARBA00004370"/>
    </source>
</evidence>
<dbReference type="SMART" id="SM00387">
    <property type="entry name" value="HATPase_c"/>
    <property type="match status" value="1"/>
</dbReference>
<feature type="domain" description="Histidine kinase" evidence="12">
    <location>
        <begin position="249"/>
        <end position="466"/>
    </location>
</feature>
<evidence type="ECO:0000259" key="12">
    <source>
        <dbReference type="PROSITE" id="PS50109"/>
    </source>
</evidence>
<keyword evidence="5" id="KW-0808">Transferase</keyword>
<feature type="domain" description="HAMP" evidence="13">
    <location>
        <begin position="189"/>
        <end position="241"/>
    </location>
</feature>
<dbReference type="PANTHER" id="PTHR45436:SF5">
    <property type="entry name" value="SENSOR HISTIDINE KINASE TRCS"/>
    <property type="match status" value="1"/>
</dbReference>
<evidence type="ECO:0000259" key="13">
    <source>
        <dbReference type="PROSITE" id="PS50885"/>
    </source>
</evidence>
<dbReference type="EC" id="2.7.13.3" evidence="3"/>
<dbReference type="InterPro" id="IPR004358">
    <property type="entry name" value="Sig_transdc_His_kin-like_C"/>
</dbReference>
<dbReference type="CDD" id="cd00075">
    <property type="entry name" value="HATPase"/>
    <property type="match status" value="1"/>
</dbReference>
<dbReference type="InterPro" id="IPR005467">
    <property type="entry name" value="His_kinase_dom"/>
</dbReference>
<accession>A0A1H9ZQ85</accession>
<dbReference type="OrthoDB" id="9813151at2"/>
<dbReference type="GO" id="GO:0000155">
    <property type="term" value="F:phosphorelay sensor kinase activity"/>
    <property type="evidence" value="ECO:0007669"/>
    <property type="project" value="InterPro"/>
</dbReference>
<evidence type="ECO:0000313" key="15">
    <source>
        <dbReference type="Proteomes" id="UP000199568"/>
    </source>
</evidence>
<dbReference type="InterPro" id="IPR036097">
    <property type="entry name" value="HisK_dim/P_sf"/>
</dbReference>
<evidence type="ECO:0000256" key="1">
    <source>
        <dbReference type="ARBA" id="ARBA00000085"/>
    </source>
</evidence>
<dbReference type="AlphaFoldDB" id="A0A1H9ZQ85"/>
<evidence type="ECO:0000256" key="8">
    <source>
        <dbReference type="ARBA" id="ARBA00022989"/>
    </source>
</evidence>
<dbReference type="EMBL" id="FOHU01000002">
    <property type="protein sequence ID" value="SES83915.1"/>
    <property type="molecule type" value="Genomic_DNA"/>
</dbReference>
<dbReference type="PANTHER" id="PTHR45436">
    <property type="entry name" value="SENSOR HISTIDINE KINASE YKOH"/>
    <property type="match status" value="1"/>
</dbReference>
<name>A0A1H9ZQ85_9FIRM</name>
<dbReference type="FunFam" id="1.10.287.130:FF:000001">
    <property type="entry name" value="Two-component sensor histidine kinase"/>
    <property type="match status" value="1"/>
</dbReference>
<dbReference type="RefSeq" id="WP_090439320.1">
    <property type="nucleotide sequence ID" value="NZ_FOHU01000002.1"/>
</dbReference>